<sequence>MNDAAFIEHNRQVVETFRANGGKVDGWGGILLLTIKGAKTGQERIYPLMSVPYGDSYLAVGSKGGSPKHPVWYYNLLANPDVTVEVGTEKFPATARLLSGEERAKAFVSAVEVFPNYAEYQEKTDREIPVFIIERKS</sequence>
<evidence type="ECO:0000313" key="4">
    <source>
        <dbReference type="Proteomes" id="UP000597444"/>
    </source>
</evidence>
<dbReference type="Proteomes" id="UP000597444">
    <property type="component" value="Unassembled WGS sequence"/>
</dbReference>
<dbReference type="GO" id="GO:0070967">
    <property type="term" value="F:coenzyme F420 binding"/>
    <property type="evidence" value="ECO:0007669"/>
    <property type="project" value="TreeGrafter"/>
</dbReference>
<dbReference type="AlphaFoldDB" id="A0A8J3IRL9"/>
<dbReference type="PANTHER" id="PTHR39428:SF1">
    <property type="entry name" value="F420H(2)-DEPENDENT QUINONE REDUCTASE RV1261C"/>
    <property type="match status" value="1"/>
</dbReference>
<gene>
    <name evidence="3" type="ORF">KSF_090810</name>
</gene>
<comment type="caution">
    <text evidence="3">The sequence shown here is derived from an EMBL/GenBank/DDBJ whole genome shotgun (WGS) entry which is preliminary data.</text>
</comment>
<name>A0A8J3IRL9_9CHLR</name>
<dbReference type="GO" id="GO:0016491">
    <property type="term" value="F:oxidoreductase activity"/>
    <property type="evidence" value="ECO:0007669"/>
    <property type="project" value="InterPro"/>
</dbReference>
<dbReference type="NCBIfam" id="TIGR00026">
    <property type="entry name" value="hi_GC_TIGR00026"/>
    <property type="match status" value="1"/>
</dbReference>
<comment type="catalytic activity">
    <reaction evidence="2">
        <text>oxidized coenzyme F420-(gamma-L-Glu)(n) + a quinol + H(+) = reduced coenzyme F420-(gamma-L-Glu)(n) + a quinone</text>
        <dbReference type="Rhea" id="RHEA:39663"/>
        <dbReference type="Rhea" id="RHEA-COMP:12939"/>
        <dbReference type="Rhea" id="RHEA-COMP:14378"/>
        <dbReference type="ChEBI" id="CHEBI:15378"/>
        <dbReference type="ChEBI" id="CHEBI:24646"/>
        <dbReference type="ChEBI" id="CHEBI:132124"/>
        <dbReference type="ChEBI" id="CHEBI:133980"/>
        <dbReference type="ChEBI" id="CHEBI:139511"/>
    </reaction>
</comment>
<dbReference type="EMBL" id="BNJK01000002">
    <property type="protein sequence ID" value="GHO99033.1"/>
    <property type="molecule type" value="Genomic_DNA"/>
</dbReference>
<evidence type="ECO:0008006" key="5">
    <source>
        <dbReference type="Google" id="ProtNLM"/>
    </source>
</evidence>
<evidence type="ECO:0000256" key="1">
    <source>
        <dbReference type="ARBA" id="ARBA00008710"/>
    </source>
</evidence>
<comment type="similarity">
    <text evidence="1">Belongs to the F420H(2)-dependent quinone reductase family.</text>
</comment>
<organism evidence="3 4">
    <name type="scientific">Reticulibacter mediterranei</name>
    <dbReference type="NCBI Taxonomy" id="2778369"/>
    <lineage>
        <taxon>Bacteria</taxon>
        <taxon>Bacillati</taxon>
        <taxon>Chloroflexota</taxon>
        <taxon>Ktedonobacteria</taxon>
        <taxon>Ktedonobacterales</taxon>
        <taxon>Reticulibacteraceae</taxon>
        <taxon>Reticulibacter</taxon>
    </lineage>
</organism>
<protein>
    <recommendedName>
        <fullName evidence="5">Nitroreductase family deazaflavin-dependent oxidoreductase</fullName>
    </recommendedName>
</protein>
<dbReference type="GO" id="GO:0005886">
    <property type="term" value="C:plasma membrane"/>
    <property type="evidence" value="ECO:0007669"/>
    <property type="project" value="TreeGrafter"/>
</dbReference>
<dbReference type="PANTHER" id="PTHR39428">
    <property type="entry name" value="F420H(2)-DEPENDENT QUINONE REDUCTASE RV1261C"/>
    <property type="match status" value="1"/>
</dbReference>
<proteinExistence type="inferred from homology"/>
<dbReference type="Pfam" id="PF04075">
    <property type="entry name" value="F420H2_quin_red"/>
    <property type="match status" value="1"/>
</dbReference>
<reference evidence="3" key="1">
    <citation type="submission" date="2020-10" db="EMBL/GenBank/DDBJ databases">
        <title>Taxonomic study of unclassified bacteria belonging to the class Ktedonobacteria.</title>
        <authorList>
            <person name="Yabe S."/>
            <person name="Wang C.M."/>
            <person name="Zheng Y."/>
            <person name="Sakai Y."/>
            <person name="Cavaletti L."/>
            <person name="Monciardini P."/>
            <person name="Donadio S."/>
        </authorList>
    </citation>
    <scope>NUCLEOTIDE SEQUENCE</scope>
    <source>
        <strain evidence="3">ID150040</strain>
    </source>
</reference>
<evidence type="ECO:0000256" key="2">
    <source>
        <dbReference type="ARBA" id="ARBA00049106"/>
    </source>
</evidence>
<accession>A0A8J3IRL9</accession>
<keyword evidence="4" id="KW-1185">Reference proteome</keyword>
<evidence type="ECO:0000313" key="3">
    <source>
        <dbReference type="EMBL" id="GHO99033.1"/>
    </source>
</evidence>
<dbReference type="InterPro" id="IPR012349">
    <property type="entry name" value="Split_barrel_FMN-bd"/>
</dbReference>
<dbReference type="InterPro" id="IPR004378">
    <property type="entry name" value="F420H2_quin_Rdtase"/>
</dbReference>
<dbReference type="RefSeq" id="WP_220209697.1">
    <property type="nucleotide sequence ID" value="NZ_BNJK01000002.1"/>
</dbReference>
<dbReference type="Gene3D" id="2.30.110.10">
    <property type="entry name" value="Electron Transport, Fmn-binding Protein, Chain A"/>
    <property type="match status" value="1"/>
</dbReference>